<accession>A0A9W8TIZ6</accession>
<evidence type="ECO:0000313" key="1">
    <source>
        <dbReference type="EMBL" id="KAJ3559708.1"/>
    </source>
</evidence>
<evidence type="ECO:0000313" key="2">
    <source>
        <dbReference type="Proteomes" id="UP001148614"/>
    </source>
</evidence>
<reference evidence="1" key="1">
    <citation type="submission" date="2022-07" db="EMBL/GenBank/DDBJ databases">
        <title>Genome Sequence of Xylaria arbuscula.</title>
        <authorList>
            <person name="Buettner E."/>
        </authorList>
    </citation>
    <scope>NUCLEOTIDE SEQUENCE</scope>
    <source>
        <strain evidence="1">VT107</strain>
    </source>
</reference>
<dbReference type="Proteomes" id="UP001148614">
    <property type="component" value="Unassembled WGS sequence"/>
</dbReference>
<keyword evidence="2" id="KW-1185">Reference proteome</keyword>
<name>A0A9W8TIZ6_9PEZI</name>
<proteinExistence type="predicted"/>
<dbReference type="AlphaFoldDB" id="A0A9W8TIZ6"/>
<dbReference type="EMBL" id="JANPWZ010002353">
    <property type="protein sequence ID" value="KAJ3559708.1"/>
    <property type="molecule type" value="Genomic_DNA"/>
</dbReference>
<gene>
    <name evidence="1" type="ORF">NPX13_g9496</name>
</gene>
<sequence>MCGALAHAAVKGLRSANVSHECIDVEVERLVALSTSQCPAYNGCNVAIPHVSTTRYAPVAIQDLAEAPVLPLQFLQPRKGAGSINTIESIGPVPIGQNA</sequence>
<organism evidence="1 2">
    <name type="scientific">Xylaria arbuscula</name>
    <dbReference type="NCBI Taxonomy" id="114810"/>
    <lineage>
        <taxon>Eukaryota</taxon>
        <taxon>Fungi</taxon>
        <taxon>Dikarya</taxon>
        <taxon>Ascomycota</taxon>
        <taxon>Pezizomycotina</taxon>
        <taxon>Sordariomycetes</taxon>
        <taxon>Xylariomycetidae</taxon>
        <taxon>Xylariales</taxon>
        <taxon>Xylariaceae</taxon>
        <taxon>Xylaria</taxon>
    </lineage>
</organism>
<comment type="caution">
    <text evidence="1">The sequence shown here is derived from an EMBL/GenBank/DDBJ whole genome shotgun (WGS) entry which is preliminary data.</text>
</comment>
<protein>
    <submittedName>
        <fullName evidence="1">Uncharacterized protein</fullName>
    </submittedName>
</protein>